<evidence type="ECO:0000259" key="16">
    <source>
        <dbReference type="Pfam" id="PF04042"/>
    </source>
</evidence>
<evidence type="ECO:0000256" key="13">
    <source>
        <dbReference type="ARBA" id="ARBA00024817"/>
    </source>
</evidence>
<comment type="caution">
    <text evidence="17">The sequence shown here is derived from an EMBL/GenBank/DDBJ whole genome shotgun (WGS) entry which is preliminary data.</text>
</comment>
<evidence type="ECO:0000256" key="6">
    <source>
        <dbReference type="ARBA" id="ARBA00022705"/>
    </source>
</evidence>
<dbReference type="GO" id="GO:0008310">
    <property type="term" value="F:single-stranded DNA 3'-5' DNA exonuclease activity"/>
    <property type="evidence" value="ECO:0007669"/>
    <property type="project" value="UniProtKB-EC"/>
</dbReference>
<dbReference type="InterPro" id="IPR012340">
    <property type="entry name" value="NA-bd_OB-fold"/>
</dbReference>
<dbReference type="InterPro" id="IPR007185">
    <property type="entry name" value="DNA_pol_a/d/e_bsu"/>
</dbReference>
<keyword evidence="11 15" id="KW-0238">DNA-binding</keyword>
<evidence type="ECO:0000256" key="5">
    <source>
        <dbReference type="ARBA" id="ARBA00022695"/>
    </source>
</evidence>
<dbReference type="InterPro" id="IPR024826">
    <property type="entry name" value="DNA_pol_delta/II_ssu"/>
</dbReference>
<dbReference type="GO" id="GO:0042575">
    <property type="term" value="C:DNA polymerase complex"/>
    <property type="evidence" value="ECO:0007669"/>
    <property type="project" value="TreeGrafter"/>
</dbReference>
<dbReference type="Pfam" id="PF04042">
    <property type="entry name" value="DNA_pol_E_B"/>
    <property type="match status" value="1"/>
</dbReference>
<keyword evidence="6 15" id="KW-0235">DNA replication</keyword>
<dbReference type="GO" id="GO:0006271">
    <property type="term" value="P:DNA strand elongation involved in DNA replication"/>
    <property type="evidence" value="ECO:0007669"/>
    <property type="project" value="TreeGrafter"/>
</dbReference>
<dbReference type="AlphaFoldDB" id="A0A7J2TK73"/>
<evidence type="ECO:0000256" key="2">
    <source>
        <dbReference type="ARBA" id="ARBA00006035"/>
    </source>
</evidence>
<protein>
    <recommendedName>
        <fullName evidence="15">DNA polymerase II small subunit</fullName>
        <shortName evidence="15">Pol II</shortName>
        <ecNumber evidence="15">2.7.7.7</ecNumber>
    </recommendedName>
    <alternativeName>
        <fullName evidence="15">Exodeoxyribonuclease small subunit</fullName>
        <ecNumber evidence="15">3.1.11.1</ecNumber>
    </alternativeName>
</protein>
<comment type="catalytic activity">
    <reaction evidence="14 15">
        <text>DNA(n) + a 2'-deoxyribonucleoside 5'-triphosphate = DNA(n+1) + diphosphate</text>
        <dbReference type="Rhea" id="RHEA:22508"/>
        <dbReference type="Rhea" id="RHEA-COMP:17339"/>
        <dbReference type="Rhea" id="RHEA-COMP:17340"/>
        <dbReference type="ChEBI" id="CHEBI:33019"/>
        <dbReference type="ChEBI" id="CHEBI:61560"/>
        <dbReference type="ChEBI" id="CHEBI:173112"/>
        <dbReference type="EC" id="2.7.7.7"/>
    </reaction>
</comment>
<reference evidence="17" key="1">
    <citation type="journal article" date="2020" name="mSystems">
        <title>Genome- and Community-Level Interaction Insights into Carbon Utilization and Element Cycling Functions of Hydrothermarchaeota in Hydrothermal Sediment.</title>
        <authorList>
            <person name="Zhou Z."/>
            <person name="Liu Y."/>
            <person name="Xu W."/>
            <person name="Pan J."/>
            <person name="Luo Z.H."/>
            <person name="Li M."/>
        </authorList>
    </citation>
    <scope>NUCLEOTIDE SEQUENCE [LARGE SCALE GENOMIC DNA]</scope>
    <source>
        <strain evidence="17">SpSt-26</strain>
    </source>
</reference>
<evidence type="ECO:0000256" key="11">
    <source>
        <dbReference type="ARBA" id="ARBA00023125"/>
    </source>
</evidence>
<dbReference type="GO" id="GO:0003677">
    <property type="term" value="F:DNA binding"/>
    <property type="evidence" value="ECO:0007669"/>
    <property type="project" value="UniProtKB-UniRule"/>
</dbReference>
<evidence type="ECO:0000256" key="8">
    <source>
        <dbReference type="ARBA" id="ARBA00022801"/>
    </source>
</evidence>
<dbReference type="CDD" id="cd07386">
    <property type="entry name" value="MPP_DNA_pol_II_small_archeal_C"/>
    <property type="match status" value="1"/>
</dbReference>
<feature type="domain" description="DNA polymerase alpha/delta/epsilon subunit B" evidence="16">
    <location>
        <begin position="228"/>
        <end position="430"/>
    </location>
</feature>
<evidence type="ECO:0000256" key="1">
    <source>
        <dbReference type="ARBA" id="ARBA00000563"/>
    </source>
</evidence>
<organism evidence="17">
    <name type="scientific">Archaeoglobus fulgidus</name>
    <dbReference type="NCBI Taxonomy" id="2234"/>
    <lineage>
        <taxon>Archaea</taxon>
        <taxon>Methanobacteriati</taxon>
        <taxon>Methanobacteriota</taxon>
        <taxon>Archaeoglobi</taxon>
        <taxon>Archaeoglobales</taxon>
        <taxon>Archaeoglobaceae</taxon>
        <taxon>Archaeoglobus</taxon>
    </lineage>
</organism>
<sequence length="486" mass="54430">MNESLQRAVKGIDTTTVVKKFLVRGFNVSPEAAKMVASFHNPDLLIAEVCKISENKFIICDEDVLIALKNLEKIPNIREKKEEKVQEIKEEKIRILKDVSNSFVQGTVEDFVAYFNSRLEKLSKILRGRVQALKIKDLGRVRGESFSVIGIVNDVFDRKDSVLIELEDKTGTINCIATGKNAEVARELLGDEVIAVTGTLKGNAMIVDRIIFPDCPANGEKKIFDFGVVFISDTHFGSKGFLEESWKFFVDWLNCESKNEEMNRIAENVKYLIVAGDIVDGVGIYPEQEKELAIIDVYEQYETAASHFDEIRKDITIIISPGNHDAVRQAEPQPALPKEFSSLFSGNVKSVGNPAFVELEGLKILIYHGRSLDDIVTKIPRLSYENPQKAMEELLKRRHLSPLYGGRSPIAPSKEDHLVIDEVPDVLHSGHVHTYGAGFYRGVLLVNSSTWQAQTEFQKKINLKPMPCNVAVYLAGKVYRINFGGG</sequence>
<dbReference type="EC" id="3.1.11.1" evidence="15"/>
<dbReference type="PANTHER" id="PTHR10416:SF0">
    <property type="entry name" value="DNA POLYMERASE DELTA SUBUNIT 2"/>
    <property type="match status" value="1"/>
</dbReference>
<dbReference type="EMBL" id="DSLA01000074">
    <property type="protein sequence ID" value="HEH35451.1"/>
    <property type="molecule type" value="Genomic_DNA"/>
</dbReference>
<dbReference type="EC" id="2.7.7.7" evidence="15"/>
<comment type="catalytic activity">
    <reaction evidence="1 15">
        <text>Exonucleolytic cleavage in the 3'- to 5'-direction to yield nucleoside 5'-phosphates.</text>
        <dbReference type="EC" id="3.1.11.1"/>
    </reaction>
</comment>
<evidence type="ECO:0000256" key="7">
    <source>
        <dbReference type="ARBA" id="ARBA00022722"/>
    </source>
</evidence>
<evidence type="ECO:0000256" key="4">
    <source>
        <dbReference type="ARBA" id="ARBA00022679"/>
    </source>
</evidence>
<keyword evidence="9 15" id="KW-0269">Exonuclease</keyword>
<dbReference type="PIRSF" id="PIRSF000803">
    <property type="entry name" value="Arc_Pol2_small"/>
    <property type="match status" value="1"/>
</dbReference>
<evidence type="ECO:0000313" key="17">
    <source>
        <dbReference type="EMBL" id="HEH35451.1"/>
    </source>
</evidence>
<keyword evidence="5 15" id="KW-0548">Nucleotidyltransferase</keyword>
<gene>
    <name evidence="15" type="primary">polB</name>
    <name evidence="17" type="ORF">ENP88_04745</name>
</gene>
<evidence type="ECO:0000256" key="12">
    <source>
        <dbReference type="ARBA" id="ARBA00023268"/>
    </source>
</evidence>
<dbReference type="GO" id="GO:0006308">
    <property type="term" value="P:DNA catabolic process"/>
    <property type="evidence" value="ECO:0007669"/>
    <property type="project" value="UniProtKB-UniRule"/>
</dbReference>
<comment type="subunit">
    <text evidence="3 15">Heterodimer of a large subunit and a small subunit.</text>
</comment>
<dbReference type="GO" id="GO:0003887">
    <property type="term" value="F:DNA-directed DNA polymerase activity"/>
    <property type="evidence" value="ECO:0007669"/>
    <property type="project" value="UniProtKB-UniRule"/>
</dbReference>
<keyword evidence="7 15" id="KW-0540">Nuclease</keyword>
<dbReference type="PANTHER" id="PTHR10416">
    <property type="entry name" value="DNA POLYMERASE DELTA SUBUNIT 2"/>
    <property type="match status" value="1"/>
</dbReference>
<dbReference type="InterPro" id="IPR011149">
    <property type="entry name" value="Pol2_small_arc"/>
</dbReference>
<keyword evidence="4 15" id="KW-0808">Transferase</keyword>
<comment type="function">
    <text evidence="13 15">Possesses two activities: a DNA synthesis (polymerase) and an exonucleolytic activity that degrades single-stranded DNA in the 3' to 5' direction. Has a template-primer preference which is characteristic of a replicative DNA polymerase.</text>
</comment>
<evidence type="ECO:0000256" key="14">
    <source>
        <dbReference type="ARBA" id="ARBA00049244"/>
    </source>
</evidence>
<evidence type="ECO:0000256" key="10">
    <source>
        <dbReference type="ARBA" id="ARBA00022932"/>
    </source>
</evidence>
<dbReference type="SUPFAM" id="SSF56300">
    <property type="entry name" value="Metallo-dependent phosphatases"/>
    <property type="match status" value="1"/>
</dbReference>
<evidence type="ECO:0000256" key="3">
    <source>
        <dbReference type="ARBA" id="ARBA00011315"/>
    </source>
</evidence>
<evidence type="ECO:0000256" key="15">
    <source>
        <dbReference type="HAMAP-Rule" id="MF_00325"/>
    </source>
</evidence>
<keyword evidence="12 15" id="KW-0511">Multifunctional enzyme</keyword>
<name>A0A7J2TK73_ARCFL</name>
<comment type="similarity">
    <text evidence="2 15">Belongs to the DNA polymerase delta/II small subunit family.</text>
</comment>
<proteinExistence type="inferred from homology"/>
<dbReference type="HAMAP" id="MF_00325">
    <property type="entry name" value="DNApol_II_A_arch"/>
    <property type="match status" value="1"/>
</dbReference>
<evidence type="ECO:0000256" key="9">
    <source>
        <dbReference type="ARBA" id="ARBA00022839"/>
    </source>
</evidence>
<dbReference type="InterPro" id="IPR029052">
    <property type="entry name" value="Metallo-depent_PP-like"/>
</dbReference>
<keyword evidence="10 15" id="KW-0239">DNA-directed DNA polymerase</keyword>
<keyword evidence="8 15" id="KW-0378">Hydrolase</keyword>
<accession>A0A7J2TK73</accession>
<dbReference type="Gene3D" id="2.40.50.140">
    <property type="entry name" value="Nucleic acid-binding proteins"/>
    <property type="match status" value="1"/>
</dbReference>
<dbReference type="Gene3D" id="3.60.21.50">
    <property type="match status" value="1"/>
</dbReference>
<dbReference type="NCBIfam" id="NF003118">
    <property type="entry name" value="PRK04036.1-3"/>
    <property type="match status" value="1"/>
</dbReference>